<feature type="compositionally biased region" description="Low complexity" evidence="1">
    <location>
        <begin position="1081"/>
        <end position="1092"/>
    </location>
</feature>
<evidence type="ECO:0000313" key="2">
    <source>
        <dbReference type="EMBL" id="KAK9917977.1"/>
    </source>
</evidence>
<reference evidence="2 3" key="1">
    <citation type="journal article" date="2024" name="Nat. Commun.">
        <title>Phylogenomics reveals the evolutionary origins of lichenization in chlorophyte algae.</title>
        <authorList>
            <person name="Puginier C."/>
            <person name="Libourel C."/>
            <person name="Otte J."/>
            <person name="Skaloud P."/>
            <person name="Haon M."/>
            <person name="Grisel S."/>
            <person name="Petersen M."/>
            <person name="Berrin J.G."/>
            <person name="Delaux P.M."/>
            <person name="Dal Grande F."/>
            <person name="Keller J."/>
        </authorList>
    </citation>
    <scope>NUCLEOTIDE SEQUENCE [LARGE SCALE GENOMIC DNA]</scope>
    <source>
        <strain evidence="2 3">SAG 216-7</strain>
    </source>
</reference>
<dbReference type="Proteomes" id="UP001491310">
    <property type="component" value="Unassembled WGS sequence"/>
</dbReference>
<keyword evidence="3" id="KW-1185">Reference proteome</keyword>
<evidence type="ECO:0000313" key="3">
    <source>
        <dbReference type="Proteomes" id="UP001491310"/>
    </source>
</evidence>
<organism evidence="2 3">
    <name type="scientific">Coccomyxa subellipsoidea</name>
    <dbReference type="NCBI Taxonomy" id="248742"/>
    <lineage>
        <taxon>Eukaryota</taxon>
        <taxon>Viridiplantae</taxon>
        <taxon>Chlorophyta</taxon>
        <taxon>core chlorophytes</taxon>
        <taxon>Trebouxiophyceae</taxon>
        <taxon>Trebouxiophyceae incertae sedis</taxon>
        <taxon>Coccomyxaceae</taxon>
        <taxon>Coccomyxa</taxon>
    </lineage>
</organism>
<feature type="compositionally biased region" description="Polar residues" evidence="1">
    <location>
        <begin position="1028"/>
        <end position="1041"/>
    </location>
</feature>
<dbReference type="EMBL" id="JALJOT010000001">
    <property type="protein sequence ID" value="KAK9917977.1"/>
    <property type="molecule type" value="Genomic_DNA"/>
</dbReference>
<accession>A0ABR2Z1C5</accession>
<protein>
    <submittedName>
        <fullName evidence="2">Uncharacterized protein</fullName>
    </submittedName>
</protein>
<evidence type="ECO:0000256" key="1">
    <source>
        <dbReference type="SAM" id="MobiDB-lite"/>
    </source>
</evidence>
<feature type="region of interest" description="Disordered" evidence="1">
    <location>
        <begin position="295"/>
        <end position="350"/>
    </location>
</feature>
<comment type="caution">
    <text evidence="2">The sequence shown here is derived from an EMBL/GenBank/DDBJ whole genome shotgun (WGS) entry which is preliminary data.</text>
</comment>
<gene>
    <name evidence="2" type="ORF">WJX75_000222</name>
</gene>
<feature type="region of interest" description="Disordered" evidence="1">
    <location>
        <begin position="1014"/>
        <end position="1098"/>
    </location>
</feature>
<proteinExistence type="predicted"/>
<feature type="compositionally biased region" description="Low complexity" evidence="1">
    <location>
        <begin position="307"/>
        <end position="321"/>
    </location>
</feature>
<feature type="compositionally biased region" description="Polar residues" evidence="1">
    <location>
        <begin position="322"/>
        <end position="335"/>
    </location>
</feature>
<feature type="compositionally biased region" description="Pro residues" evidence="1">
    <location>
        <begin position="1069"/>
        <end position="1080"/>
    </location>
</feature>
<feature type="region of interest" description="Disordered" evidence="1">
    <location>
        <begin position="152"/>
        <end position="200"/>
    </location>
</feature>
<sequence length="1132" mass="116230">MRSGQRRVITIRRVEEDTEKHCRDTGHMRRARLPLGQRPFCLSAASVCIVLLLSSSCSRLTEASKALIDTGAGRQLLQRTHPYVEPKTTSLQQDTPTTQPQVSEATKADPVAAADLALVPTPAPAPAPATERQIAPELPGLAFLGLPPLPALTTQERSVDGGPGALPPMPGSNVGSPIGAESAASAPDPNVNRPYTINDDGTPNALAPAFADAQKTFQEVATSFAAPFIGAASAPAPLPSQILAAFTNAIPEAPAPSAEIKVADFQGRPAAAFKLPTADTIFSALEKFGRRHLLQQGPGFPALPQPAGQAASASTDSSDGTWYQTNEGNLPPGNTQLQAQPQPLPQPQPQAVPLQQLAPAAQPGQADAAGAPMPALVAPGPAVAFGPIPSEVKAFITKAANFLGAEARKEMPARIDILPGIGRKLQQGPPELPGELQPAVPEMIEPFAAMAPSAEAPMTAPGGLPQPGPIFQALPEPAPLPPLPMPEMPAEAMSPGMAPEMAPAGFPQPGTSLQAHHSFKGYTGLPGRKLQQGPPELPAEAQPAVPEMVEPFAAMTPSMSAEAPMTAPGGLPQPGPIFQALPEPAPLPPLPMPEMPAEAMSPGMAPETAPAGLPQPGTSFQAHHSFKGYTGLPGRKLQQGPPELLPAVPEMIEPFAAMSPSAEAPMSAPGGLPQPGPIFQALPEPAPLPPLPMPEMPAEAMTPGMAPETAPAGLPQPGTSYQAKPVSFQGFIHGRKLQQGPPDLPAEAQPAVPEMIEPFAAMTPSMSAEAPMTAPGGLPQPGPIFQALPEPAPLPPLPMPEMPAEAMTPGMAPETAPAGLPQPGTSFQAHHSFKGYTGLPGRKLQQGPPELPAVPEMIEPFAAMSPSAEAPVTAPGGLPQPGPIFQALPEPAPLPPLPMPEMPAEAMTPGMAPETAPAGLPQPGTSFQAHHSFKGYTGLPGRKLQQGPPELPGELQPAVPEMIEPFAAMSPSVEAPMTAPGGLPQPGPIFQALPEPAPLPPLPMPEMPAEAMTPGMAPETSPAGLPQPGTSFQTHSHSFQGFTHGRKLQEGVPAPAPGPAASRRAEARPMPPLPPLPAGAPEPGAAAGAQGPQPEPFNALAPAAFEVPQELTNGVANIFKSVVPNFLAQLAG</sequence>
<feature type="compositionally biased region" description="Polar residues" evidence="1">
    <location>
        <begin position="87"/>
        <end position="104"/>
    </location>
</feature>
<name>A0ABR2Z1C5_9CHLO</name>
<feature type="region of interest" description="Disordered" evidence="1">
    <location>
        <begin position="84"/>
        <end position="106"/>
    </location>
</feature>